<feature type="signal peptide" evidence="1">
    <location>
        <begin position="1"/>
        <end position="20"/>
    </location>
</feature>
<organism evidence="2 3">
    <name type="scientific">Morus notabilis</name>
    <dbReference type="NCBI Taxonomy" id="981085"/>
    <lineage>
        <taxon>Eukaryota</taxon>
        <taxon>Viridiplantae</taxon>
        <taxon>Streptophyta</taxon>
        <taxon>Embryophyta</taxon>
        <taxon>Tracheophyta</taxon>
        <taxon>Spermatophyta</taxon>
        <taxon>Magnoliopsida</taxon>
        <taxon>eudicotyledons</taxon>
        <taxon>Gunneridae</taxon>
        <taxon>Pentapetalae</taxon>
        <taxon>rosids</taxon>
        <taxon>fabids</taxon>
        <taxon>Rosales</taxon>
        <taxon>Moraceae</taxon>
        <taxon>Moreae</taxon>
        <taxon>Morus</taxon>
    </lineage>
</organism>
<keyword evidence="1" id="KW-0732">Signal</keyword>
<proteinExistence type="predicted"/>
<evidence type="ECO:0000313" key="3">
    <source>
        <dbReference type="Proteomes" id="UP000030645"/>
    </source>
</evidence>
<accession>W9RDC8</accession>
<dbReference type="EMBL" id="KE344523">
    <property type="protein sequence ID" value="EXB66080.1"/>
    <property type="molecule type" value="Genomic_DNA"/>
</dbReference>
<reference evidence="3" key="1">
    <citation type="submission" date="2013-01" db="EMBL/GenBank/DDBJ databases">
        <title>Draft Genome Sequence of a Mulberry Tree, Morus notabilis C.K. Schneid.</title>
        <authorList>
            <person name="He N."/>
            <person name="Zhao S."/>
        </authorList>
    </citation>
    <scope>NUCLEOTIDE SEQUENCE</scope>
</reference>
<feature type="chain" id="PRO_5004928248" evidence="1">
    <location>
        <begin position="21"/>
        <end position="158"/>
    </location>
</feature>
<gene>
    <name evidence="2" type="ORF">L484_003881</name>
</gene>
<protein>
    <submittedName>
        <fullName evidence="2">Uncharacterized protein</fullName>
    </submittedName>
</protein>
<evidence type="ECO:0000256" key="1">
    <source>
        <dbReference type="SAM" id="SignalP"/>
    </source>
</evidence>
<evidence type="ECO:0000313" key="2">
    <source>
        <dbReference type="EMBL" id="EXB66080.1"/>
    </source>
</evidence>
<name>W9RDC8_9ROSA</name>
<sequence length="158" mass="17838">MAKLAVTFVLLCLFFAFSHARFASDLPQIEAFAKEATEILPEADSKPSTTGDILLPSEKHVSEPGSETIQVNLEESVSEPGADDAAPLTLISFRPVNRHFPRLCLPQKTCKNIFENNFKYTPNFQNPYFVISLHCSITNLHFHNNILCHRFDIAIKKY</sequence>
<dbReference type="Proteomes" id="UP000030645">
    <property type="component" value="Unassembled WGS sequence"/>
</dbReference>
<dbReference type="AlphaFoldDB" id="W9RDC8"/>
<keyword evidence="3" id="KW-1185">Reference proteome</keyword>